<evidence type="ECO:0000256" key="2">
    <source>
        <dbReference type="ARBA" id="ARBA00023242"/>
    </source>
</evidence>
<dbReference type="PANTHER" id="PTHR23338">
    <property type="entry name" value="SMALL NUCLEAR RIBONUCLEOPROTEIN SM"/>
    <property type="match status" value="1"/>
</dbReference>
<evidence type="ECO:0000256" key="1">
    <source>
        <dbReference type="ARBA" id="ARBA00004123"/>
    </source>
</evidence>
<dbReference type="PROSITE" id="PS52002">
    <property type="entry name" value="SM"/>
    <property type="match status" value="1"/>
</dbReference>
<evidence type="ECO:0000256" key="3">
    <source>
        <dbReference type="ARBA" id="ARBA00023274"/>
    </source>
</evidence>
<reference evidence="6" key="1">
    <citation type="submission" date="2021-01" db="EMBL/GenBank/DDBJ databases">
        <authorList>
            <person name="Corre E."/>
            <person name="Pelletier E."/>
            <person name="Niang G."/>
            <person name="Scheremetjew M."/>
            <person name="Finn R."/>
            <person name="Kale V."/>
            <person name="Holt S."/>
            <person name="Cochrane G."/>
            <person name="Meng A."/>
            <person name="Brown T."/>
            <person name="Cohen L."/>
        </authorList>
    </citation>
    <scope>NUCLEOTIDE SEQUENCE</scope>
    <source>
        <strain evidence="6">SoJaBio B1-5/56/2</strain>
    </source>
</reference>
<name>A0A7S4K9D7_9EUKA</name>
<dbReference type="InterPro" id="IPR047575">
    <property type="entry name" value="Sm"/>
</dbReference>
<keyword evidence="3" id="KW-0687">Ribonucleoprotein</keyword>
<keyword evidence="2" id="KW-0539">Nucleus</keyword>
<sequence length="106" mass="12135">MTIQLTRFLMKIPNETVTLELKDGSSVSGRIVGVDKMMNTHLKDVKIKRNHSLDIQLEQLTVRGNTIRYYQLPDVINLDACLKNLSSQNKQEKPRKKQKVNSAQAQ</sequence>
<dbReference type="GO" id="GO:1990904">
    <property type="term" value="C:ribonucleoprotein complex"/>
    <property type="evidence" value="ECO:0007669"/>
    <property type="project" value="UniProtKB-KW"/>
</dbReference>
<accession>A0A7S4K9D7</accession>
<protein>
    <recommendedName>
        <fullName evidence="5">Sm domain-containing protein</fullName>
    </recommendedName>
</protein>
<evidence type="ECO:0000259" key="5">
    <source>
        <dbReference type="PROSITE" id="PS52002"/>
    </source>
</evidence>
<dbReference type="InterPro" id="IPR027141">
    <property type="entry name" value="LSm4/Sm_D1/D3"/>
</dbReference>
<dbReference type="AlphaFoldDB" id="A0A7S4K9D7"/>
<dbReference type="Gene3D" id="2.30.30.100">
    <property type="match status" value="1"/>
</dbReference>
<proteinExistence type="predicted"/>
<organism evidence="6">
    <name type="scientific">Paramoeba aestuarina</name>
    <dbReference type="NCBI Taxonomy" id="180227"/>
    <lineage>
        <taxon>Eukaryota</taxon>
        <taxon>Amoebozoa</taxon>
        <taxon>Discosea</taxon>
        <taxon>Flabellinia</taxon>
        <taxon>Dactylopodida</taxon>
        <taxon>Paramoebidae</taxon>
        <taxon>Paramoeba</taxon>
    </lineage>
</organism>
<dbReference type="GO" id="GO:0006396">
    <property type="term" value="P:RNA processing"/>
    <property type="evidence" value="ECO:0007669"/>
    <property type="project" value="InterPro"/>
</dbReference>
<feature type="region of interest" description="Disordered" evidence="4">
    <location>
        <begin position="86"/>
        <end position="106"/>
    </location>
</feature>
<comment type="subcellular location">
    <subcellularLocation>
        <location evidence="1">Nucleus</location>
    </subcellularLocation>
</comment>
<dbReference type="GO" id="GO:0005634">
    <property type="term" value="C:nucleus"/>
    <property type="evidence" value="ECO:0007669"/>
    <property type="project" value="UniProtKB-SubCell"/>
</dbReference>
<evidence type="ECO:0000313" key="6">
    <source>
        <dbReference type="EMBL" id="CAE2287823.1"/>
    </source>
</evidence>
<gene>
    <name evidence="6" type="ORF">NAES01612_LOCUS4751</name>
</gene>
<dbReference type="InterPro" id="IPR001163">
    <property type="entry name" value="Sm_dom_euk/arc"/>
</dbReference>
<dbReference type="GO" id="GO:0003723">
    <property type="term" value="F:RNA binding"/>
    <property type="evidence" value="ECO:0007669"/>
    <property type="project" value="InterPro"/>
</dbReference>
<feature type="domain" description="Sm" evidence="5">
    <location>
        <begin position="4"/>
        <end position="76"/>
    </location>
</feature>
<dbReference type="SMART" id="SM00651">
    <property type="entry name" value="Sm"/>
    <property type="match status" value="1"/>
</dbReference>
<dbReference type="EMBL" id="HBKR01007237">
    <property type="protein sequence ID" value="CAE2287823.1"/>
    <property type="molecule type" value="Transcribed_RNA"/>
</dbReference>
<dbReference type="Pfam" id="PF01423">
    <property type="entry name" value="LSM"/>
    <property type="match status" value="1"/>
</dbReference>
<dbReference type="InterPro" id="IPR010920">
    <property type="entry name" value="LSM_dom_sf"/>
</dbReference>
<evidence type="ECO:0000256" key="4">
    <source>
        <dbReference type="SAM" id="MobiDB-lite"/>
    </source>
</evidence>
<dbReference type="SUPFAM" id="SSF50182">
    <property type="entry name" value="Sm-like ribonucleoproteins"/>
    <property type="match status" value="1"/>
</dbReference>